<evidence type="ECO:0000256" key="5">
    <source>
        <dbReference type="ARBA" id="ARBA00022989"/>
    </source>
</evidence>
<dbReference type="Proteomes" id="UP000031397">
    <property type="component" value="Unassembled WGS sequence"/>
</dbReference>
<evidence type="ECO:0000256" key="6">
    <source>
        <dbReference type="ARBA" id="ARBA00023136"/>
    </source>
</evidence>
<dbReference type="GO" id="GO:0005886">
    <property type="term" value="C:plasma membrane"/>
    <property type="evidence" value="ECO:0007669"/>
    <property type="project" value="UniProtKB-SubCell"/>
</dbReference>
<dbReference type="SUPFAM" id="SSF82861">
    <property type="entry name" value="Mechanosensitive channel protein MscS (YggB), transmembrane region"/>
    <property type="match status" value="1"/>
</dbReference>
<feature type="domain" description="Mechanosensitive ion channel transmembrane helices 2/3" evidence="9">
    <location>
        <begin position="115"/>
        <end position="156"/>
    </location>
</feature>
<dbReference type="InterPro" id="IPR049142">
    <property type="entry name" value="MS_channel_1st"/>
</dbReference>
<evidence type="ECO:0000256" key="4">
    <source>
        <dbReference type="ARBA" id="ARBA00022692"/>
    </source>
</evidence>
<keyword evidence="11" id="KW-1185">Reference proteome</keyword>
<dbReference type="InterPro" id="IPR045276">
    <property type="entry name" value="YbiO_bact"/>
</dbReference>
<dbReference type="OrthoDB" id="9809206at2"/>
<feature type="transmembrane region" description="Helical" evidence="7">
    <location>
        <begin position="44"/>
        <end position="66"/>
    </location>
</feature>
<dbReference type="InterPro" id="IPR006685">
    <property type="entry name" value="MscS_channel_2nd"/>
</dbReference>
<dbReference type="InterPro" id="IPR023408">
    <property type="entry name" value="MscS_beta-dom_sf"/>
</dbReference>
<dbReference type="InterPro" id="IPR011066">
    <property type="entry name" value="MscS_channel_C_sf"/>
</dbReference>
<evidence type="ECO:0000256" key="3">
    <source>
        <dbReference type="ARBA" id="ARBA00022475"/>
    </source>
</evidence>
<keyword evidence="6 7" id="KW-0472">Membrane</keyword>
<dbReference type="GO" id="GO:0008381">
    <property type="term" value="F:mechanosensitive monoatomic ion channel activity"/>
    <property type="evidence" value="ECO:0007669"/>
    <property type="project" value="InterPro"/>
</dbReference>
<proteinExistence type="inferred from homology"/>
<dbReference type="Gene3D" id="3.30.70.100">
    <property type="match status" value="1"/>
</dbReference>
<evidence type="ECO:0000256" key="7">
    <source>
        <dbReference type="SAM" id="Phobius"/>
    </source>
</evidence>
<dbReference type="Pfam" id="PF00924">
    <property type="entry name" value="MS_channel_2nd"/>
    <property type="match status" value="1"/>
</dbReference>
<evidence type="ECO:0000313" key="11">
    <source>
        <dbReference type="Proteomes" id="UP000031397"/>
    </source>
</evidence>
<keyword evidence="3" id="KW-1003">Cell membrane</keyword>
<dbReference type="PATRIC" id="fig|1614.7.peg.740"/>
<dbReference type="EMBL" id="JOJZ01000019">
    <property type="protein sequence ID" value="KID41542.1"/>
    <property type="molecule type" value="Genomic_DNA"/>
</dbReference>
<dbReference type="RefSeq" id="WP_039144267.1">
    <property type="nucleotide sequence ID" value="NZ_JOJZ01000019.1"/>
</dbReference>
<name>A0A0C1PLD8_9LACO</name>
<evidence type="ECO:0000256" key="1">
    <source>
        <dbReference type="ARBA" id="ARBA00004651"/>
    </source>
</evidence>
<keyword evidence="4 7" id="KW-0812">Transmembrane</keyword>
<gene>
    <name evidence="10" type="ORF">LfDm3_0784</name>
</gene>
<keyword evidence="5 7" id="KW-1133">Transmembrane helix</keyword>
<dbReference type="InterPro" id="IPR011014">
    <property type="entry name" value="MscS_channel_TM-2"/>
</dbReference>
<evidence type="ECO:0000313" key="10">
    <source>
        <dbReference type="EMBL" id="KID41542.1"/>
    </source>
</evidence>
<evidence type="ECO:0000256" key="2">
    <source>
        <dbReference type="ARBA" id="ARBA00008017"/>
    </source>
</evidence>
<dbReference type="PANTHER" id="PTHR30460:SF0">
    <property type="entry name" value="MODERATE CONDUCTANCE MECHANOSENSITIVE CHANNEL YBIO"/>
    <property type="match status" value="1"/>
</dbReference>
<evidence type="ECO:0000259" key="8">
    <source>
        <dbReference type="Pfam" id="PF00924"/>
    </source>
</evidence>
<dbReference type="Pfam" id="PF21088">
    <property type="entry name" value="MS_channel_1st"/>
    <property type="match status" value="1"/>
</dbReference>
<dbReference type="SUPFAM" id="SSF82689">
    <property type="entry name" value="Mechanosensitive channel protein MscS (YggB), C-terminal domain"/>
    <property type="match status" value="1"/>
</dbReference>
<feature type="transmembrane region" description="Helical" evidence="7">
    <location>
        <begin position="116"/>
        <end position="135"/>
    </location>
</feature>
<sequence>MNIFIQLVADSAKASSALKSGSVENVANPSFLTKYFRSFDWTKILSNLTTKIVSIILVSILFLIIVRVGKTVIKHFFNKRQTNISQKKDSLPKINGTSEPIAARRNKTMYTLATNIYYYTVIFFWLYSILSMIGIPVGTLLAGAGIFSLAIGLGAQGFVSDIVSGFFILFEHQIDVGERVIINNIEGYVKAVGIRTTQITSINGTLNFIQNRNITTVSNLSRGEMMTIVNIRITPETPIHKVEDIIASVNEEKCPNDPDIVGKPVIFGTNFLEDGSLAISVFLHTKSEREFDVNAKYLGAYLTAIYKAGINLPLSPLVVPAPPQKTN</sequence>
<evidence type="ECO:0000259" key="9">
    <source>
        <dbReference type="Pfam" id="PF21088"/>
    </source>
</evidence>
<comment type="subcellular location">
    <subcellularLocation>
        <location evidence="1">Cell membrane</location>
        <topology evidence="1">Multi-pass membrane protein</topology>
    </subcellularLocation>
</comment>
<reference evidence="10 11" key="1">
    <citation type="submission" date="2014-06" db="EMBL/GenBank/DDBJ databases">
        <title>Functional and comparative genomic analyses of the Drosophila gut microbiota identify candidate symbiosis factors.</title>
        <authorList>
            <person name="Newell P.D."/>
            <person name="Chaston J.M."/>
            <person name="Douglas A.E."/>
        </authorList>
    </citation>
    <scope>NUCLEOTIDE SEQUENCE [LARGE SCALE GENOMIC DNA]</scope>
    <source>
        <strain evidence="10 11">DmCS_002</strain>
    </source>
</reference>
<feature type="transmembrane region" description="Helical" evidence="7">
    <location>
        <begin position="141"/>
        <end position="170"/>
    </location>
</feature>
<dbReference type="AlphaFoldDB" id="A0A0C1PLD8"/>
<accession>A0A0C1PLD8</accession>
<dbReference type="GeneID" id="74913449"/>
<dbReference type="Gene3D" id="2.30.30.60">
    <property type="match status" value="1"/>
</dbReference>
<comment type="caution">
    <text evidence="10">The sequence shown here is derived from an EMBL/GenBank/DDBJ whole genome shotgun (WGS) entry which is preliminary data.</text>
</comment>
<dbReference type="InterPro" id="IPR010920">
    <property type="entry name" value="LSM_dom_sf"/>
</dbReference>
<comment type="similarity">
    <text evidence="2">Belongs to the MscS (TC 1.A.23) family.</text>
</comment>
<protein>
    <submittedName>
        <fullName evidence="10">Potassium efflux system KefA protein</fullName>
    </submittedName>
</protein>
<dbReference type="Gene3D" id="1.10.287.1260">
    <property type="match status" value="1"/>
</dbReference>
<feature type="domain" description="Mechanosensitive ion channel MscS" evidence="8">
    <location>
        <begin position="159"/>
        <end position="222"/>
    </location>
</feature>
<dbReference type="SUPFAM" id="SSF50182">
    <property type="entry name" value="Sm-like ribonucleoproteins"/>
    <property type="match status" value="1"/>
</dbReference>
<dbReference type="PANTHER" id="PTHR30460">
    <property type="entry name" value="MODERATE CONDUCTANCE MECHANOSENSITIVE CHANNEL YBIO"/>
    <property type="match status" value="1"/>
</dbReference>
<organism evidence="10 11">
    <name type="scientific">Fructilactobacillus fructivorans</name>
    <dbReference type="NCBI Taxonomy" id="1614"/>
    <lineage>
        <taxon>Bacteria</taxon>
        <taxon>Bacillati</taxon>
        <taxon>Bacillota</taxon>
        <taxon>Bacilli</taxon>
        <taxon>Lactobacillales</taxon>
        <taxon>Lactobacillaceae</taxon>
        <taxon>Fructilactobacillus</taxon>
    </lineage>
</organism>